<dbReference type="PROSITE" id="PS00893">
    <property type="entry name" value="NUDIX_BOX"/>
    <property type="match status" value="1"/>
</dbReference>
<feature type="domain" description="Nudix hydrolase" evidence="6">
    <location>
        <begin position="15"/>
        <end position="143"/>
    </location>
</feature>
<gene>
    <name evidence="7" type="ORF">E1267_28820</name>
</gene>
<dbReference type="SUPFAM" id="SSF55811">
    <property type="entry name" value="Nudix"/>
    <property type="match status" value="1"/>
</dbReference>
<dbReference type="InterPro" id="IPR020476">
    <property type="entry name" value="Nudix_hydrolase"/>
</dbReference>
<dbReference type="Proteomes" id="UP000295157">
    <property type="component" value="Unassembled WGS sequence"/>
</dbReference>
<comment type="caution">
    <text evidence="7">The sequence shown here is derived from an EMBL/GenBank/DDBJ whole genome shotgun (WGS) entry which is preliminary data.</text>
</comment>
<evidence type="ECO:0000256" key="2">
    <source>
        <dbReference type="ARBA" id="ARBA00005582"/>
    </source>
</evidence>
<comment type="similarity">
    <text evidence="2 5">Belongs to the Nudix hydrolase family.</text>
</comment>
<keyword evidence="8" id="KW-1185">Reference proteome</keyword>
<dbReference type="PANTHER" id="PTHR43046">
    <property type="entry name" value="GDP-MANNOSE MANNOSYL HYDROLASE"/>
    <property type="match status" value="1"/>
</dbReference>
<evidence type="ECO:0000313" key="7">
    <source>
        <dbReference type="EMBL" id="TDC02691.1"/>
    </source>
</evidence>
<evidence type="ECO:0000256" key="4">
    <source>
        <dbReference type="ARBA" id="ARBA00022842"/>
    </source>
</evidence>
<evidence type="ECO:0000256" key="1">
    <source>
        <dbReference type="ARBA" id="ARBA00001946"/>
    </source>
</evidence>
<comment type="cofactor">
    <cofactor evidence="1">
        <name>Mg(2+)</name>
        <dbReference type="ChEBI" id="CHEBI:18420"/>
    </cofactor>
</comment>
<organism evidence="7 8">
    <name type="scientific">Nonomuraea longispora</name>
    <dbReference type="NCBI Taxonomy" id="1848320"/>
    <lineage>
        <taxon>Bacteria</taxon>
        <taxon>Bacillati</taxon>
        <taxon>Actinomycetota</taxon>
        <taxon>Actinomycetes</taxon>
        <taxon>Streptosporangiales</taxon>
        <taxon>Streptosporangiaceae</taxon>
        <taxon>Nonomuraea</taxon>
    </lineage>
</organism>
<dbReference type="Pfam" id="PF00293">
    <property type="entry name" value="NUDIX"/>
    <property type="match status" value="1"/>
</dbReference>
<dbReference type="OrthoDB" id="4247482at2"/>
<dbReference type="InterPro" id="IPR015797">
    <property type="entry name" value="NUDIX_hydrolase-like_dom_sf"/>
</dbReference>
<dbReference type="GO" id="GO:0016787">
    <property type="term" value="F:hydrolase activity"/>
    <property type="evidence" value="ECO:0007669"/>
    <property type="project" value="UniProtKB-KW"/>
</dbReference>
<dbReference type="PRINTS" id="PR00502">
    <property type="entry name" value="NUDIXFAMILY"/>
</dbReference>
<name>A0A4R4N1X6_9ACTN</name>
<dbReference type="CDD" id="cd18876">
    <property type="entry name" value="NUDIX_Hydrolase"/>
    <property type="match status" value="1"/>
</dbReference>
<protein>
    <submittedName>
        <fullName evidence="7">NUDIX hydrolase</fullName>
    </submittedName>
</protein>
<keyword evidence="3 5" id="KW-0378">Hydrolase</keyword>
<dbReference type="PANTHER" id="PTHR43046:SF12">
    <property type="entry name" value="GDP-MANNOSE MANNOSYL HYDROLASE"/>
    <property type="match status" value="1"/>
</dbReference>
<dbReference type="EMBL" id="SMJZ01000131">
    <property type="protein sequence ID" value="TDC02691.1"/>
    <property type="molecule type" value="Genomic_DNA"/>
</dbReference>
<keyword evidence="4" id="KW-0460">Magnesium</keyword>
<evidence type="ECO:0000259" key="6">
    <source>
        <dbReference type="PROSITE" id="PS51462"/>
    </source>
</evidence>
<evidence type="ECO:0000256" key="3">
    <source>
        <dbReference type="ARBA" id="ARBA00022801"/>
    </source>
</evidence>
<sequence length="162" mass="17755">MVGAVNDQEAPPFAQARAAAGALFFDDSGRVLLVRPTYKPSMDIPGGYVEPGETPYEACIREVQEELGIQPAVGRLLVVDWAPLPKEGDKVLFVFDGGTLDGELIKQIRFMDNELSAYEFHTIEELDGLLIERLARRLKAAAAARELGKTVYLEHGQAVPTE</sequence>
<dbReference type="InterPro" id="IPR000086">
    <property type="entry name" value="NUDIX_hydrolase_dom"/>
</dbReference>
<evidence type="ECO:0000313" key="8">
    <source>
        <dbReference type="Proteomes" id="UP000295157"/>
    </source>
</evidence>
<dbReference type="PROSITE" id="PS51462">
    <property type="entry name" value="NUDIX"/>
    <property type="match status" value="1"/>
</dbReference>
<reference evidence="7 8" key="1">
    <citation type="submission" date="2019-02" db="EMBL/GenBank/DDBJ databases">
        <title>Draft genome sequences of novel Actinobacteria.</title>
        <authorList>
            <person name="Sahin N."/>
            <person name="Ay H."/>
            <person name="Saygin H."/>
        </authorList>
    </citation>
    <scope>NUCLEOTIDE SEQUENCE [LARGE SCALE GENOMIC DNA]</scope>
    <source>
        <strain evidence="7 8">KC201</strain>
    </source>
</reference>
<dbReference type="InterPro" id="IPR020084">
    <property type="entry name" value="NUDIX_hydrolase_CS"/>
</dbReference>
<evidence type="ECO:0000256" key="5">
    <source>
        <dbReference type="RuleBase" id="RU003476"/>
    </source>
</evidence>
<dbReference type="AlphaFoldDB" id="A0A4R4N1X6"/>
<accession>A0A4R4N1X6</accession>
<dbReference type="Gene3D" id="3.90.79.10">
    <property type="entry name" value="Nucleoside Triphosphate Pyrophosphohydrolase"/>
    <property type="match status" value="1"/>
</dbReference>
<proteinExistence type="inferred from homology"/>